<dbReference type="AlphaFoldDB" id="A0A402D6H2"/>
<dbReference type="GO" id="GO:0005829">
    <property type="term" value="C:cytosol"/>
    <property type="evidence" value="ECO:0007669"/>
    <property type="project" value="UniProtKB-ARBA"/>
</dbReference>
<sequence>MFTQNALIDSQPAVETCAFPRTEETTDAAFKPSYLFTPVEIGPYTLAHRVVMAPLTRLRSETPGDVPGDLMVEYYGQRASPGGFIVSEATTIAVTGRGYLGAPGIYSDAQAAGWRRVTDAVHAKGGLIFIQLWHVGRAAHVEMTGGEAPVSASAVPFEGVAFTKDGWVPVSPNRALRTDEIPGVVEAYRLGAVRAKAAGFDGVEIHGGNGYLVDQFLQDGSNKRTDEYGGPIEHRARFLFEVLDAVISVWGADRVAVRLSPATRFNGMSDSNPEATFGYVAKQLNRYGLAYLHIIEPRINGNEEVSEGLAPVATEHLRAIYTGKLISAGGFHPDTAEEILKIGNADAVAFGRLFIANPDLPERLRLSLPLNPYDRSTFYGGDAHGYTDYPFYGKGS</sequence>
<protein>
    <submittedName>
        <fullName evidence="4">Alkene reductase</fullName>
    </submittedName>
</protein>
<name>A0A402D6H2_9BACT</name>
<dbReference type="Gene3D" id="3.20.20.70">
    <property type="entry name" value="Aldolase class I"/>
    <property type="match status" value="1"/>
</dbReference>
<evidence type="ECO:0000313" key="4">
    <source>
        <dbReference type="EMBL" id="BDI32466.1"/>
    </source>
</evidence>
<comment type="cofactor">
    <cofactor evidence="1">
        <name>FMN</name>
        <dbReference type="ChEBI" id="CHEBI:58210"/>
    </cofactor>
</comment>
<evidence type="ECO:0000313" key="5">
    <source>
        <dbReference type="Proteomes" id="UP000287394"/>
    </source>
</evidence>
<dbReference type="GO" id="GO:0010181">
    <property type="term" value="F:FMN binding"/>
    <property type="evidence" value="ECO:0007669"/>
    <property type="project" value="InterPro"/>
</dbReference>
<accession>A0A402D6H2</accession>
<comment type="similarity">
    <text evidence="2">Belongs to the NADH:flavin oxidoreductase/NADH oxidase family.</text>
</comment>
<reference evidence="4 5" key="1">
    <citation type="journal article" date="2019" name="Int. J. Syst. Evol. Microbiol.">
        <title>Capsulimonas corticalis gen. nov., sp. nov., an aerobic capsulated bacterium, of a novel bacterial order, Capsulimonadales ord. nov., of the class Armatimonadia of the phylum Armatimonadetes.</title>
        <authorList>
            <person name="Li J."/>
            <person name="Kudo C."/>
            <person name="Tonouchi A."/>
        </authorList>
    </citation>
    <scope>NUCLEOTIDE SEQUENCE [LARGE SCALE GENOMIC DNA]</scope>
    <source>
        <strain evidence="4 5">AX-7</strain>
    </source>
</reference>
<dbReference type="OrthoDB" id="9804454at2"/>
<evidence type="ECO:0000256" key="3">
    <source>
        <dbReference type="ARBA" id="ARBA00023002"/>
    </source>
</evidence>
<dbReference type="EMBL" id="AP025739">
    <property type="protein sequence ID" value="BDI32466.1"/>
    <property type="molecule type" value="Genomic_DNA"/>
</dbReference>
<gene>
    <name evidence="4" type="ORF">CCAX7_45170</name>
</gene>
<dbReference type="RefSeq" id="WP_119325053.1">
    <property type="nucleotide sequence ID" value="NZ_AP025739.1"/>
</dbReference>
<dbReference type="FunFam" id="3.20.20.70:FF:000059">
    <property type="entry name" value="N-ethylmaleimide reductase, FMN-linked"/>
    <property type="match status" value="1"/>
</dbReference>
<evidence type="ECO:0000256" key="2">
    <source>
        <dbReference type="ARBA" id="ARBA00005979"/>
    </source>
</evidence>
<proteinExistence type="inferred from homology"/>
<dbReference type="InterPro" id="IPR045247">
    <property type="entry name" value="Oye-like"/>
</dbReference>
<keyword evidence="5" id="KW-1185">Reference proteome</keyword>
<dbReference type="Proteomes" id="UP000287394">
    <property type="component" value="Chromosome"/>
</dbReference>
<evidence type="ECO:0000256" key="1">
    <source>
        <dbReference type="ARBA" id="ARBA00001917"/>
    </source>
</evidence>
<dbReference type="SUPFAM" id="SSF51395">
    <property type="entry name" value="FMN-linked oxidoreductases"/>
    <property type="match status" value="1"/>
</dbReference>
<dbReference type="PANTHER" id="PTHR22893:SF98">
    <property type="entry name" value="OXIDOREDUCTASE"/>
    <property type="match status" value="1"/>
</dbReference>
<keyword evidence="3" id="KW-0560">Oxidoreductase</keyword>
<dbReference type="InterPro" id="IPR013785">
    <property type="entry name" value="Aldolase_TIM"/>
</dbReference>
<dbReference type="KEGG" id="ccot:CCAX7_45170"/>
<dbReference type="GO" id="GO:0016628">
    <property type="term" value="F:oxidoreductase activity, acting on the CH-CH group of donors, NAD or NADP as acceptor"/>
    <property type="evidence" value="ECO:0007669"/>
    <property type="project" value="UniProtKB-ARBA"/>
</dbReference>
<dbReference type="Pfam" id="PF00724">
    <property type="entry name" value="Oxidored_FMN"/>
    <property type="match status" value="1"/>
</dbReference>
<dbReference type="CDD" id="cd02933">
    <property type="entry name" value="OYE_like_FMN"/>
    <property type="match status" value="1"/>
</dbReference>
<dbReference type="InterPro" id="IPR001155">
    <property type="entry name" value="OxRdtase_FMN_N"/>
</dbReference>
<dbReference type="PANTHER" id="PTHR22893">
    <property type="entry name" value="NADH OXIDOREDUCTASE-RELATED"/>
    <property type="match status" value="1"/>
</dbReference>
<organism evidence="4 5">
    <name type="scientific">Capsulimonas corticalis</name>
    <dbReference type="NCBI Taxonomy" id="2219043"/>
    <lineage>
        <taxon>Bacteria</taxon>
        <taxon>Bacillati</taxon>
        <taxon>Armatimonadota</taxon>
        <taxon>Armatimonadia</taxon>
        <taxon>Capsulimonadales</taxon>
        <taxon>Capsulimonadaceae</taxon>
        <taxon>Capsulimonas</taxon>
    </lineage>
</organism>